<feature type="transmembrane region" description="Helical" evidence="1">
    <location>
        <begin position="43"/>
        <end position="66"/>
    </location>
</feature>
<feature type="transmembrane region" description="Helical" evidence="1">
    <location>
        <begin position="144"/>
        <end position="163"/>
    </location>
</feature>
<keyword evidence="1" id="KW-1133">Transmembrane helix</keyword>
<dbReference type="EMBL" id="BLAE01000038">
    <property type="protein sequence ID" value="GES12691.1"/>
    <property type="molecule type" value="Genomic_DNA"/>
</dbReference>
<gene>
    <name evidence="2" type="ORF">Amac_062880</name>
</gene>
<sequence length="224" mass="23062">MKAVDPDILGLRHTMMAAAPGAVAGAIVGPATSEIFGLGLGGLATVGALFGGAAGILVGVIARDLLRQSTHHAEHRASWTTTLAAAFLIGGALLSGVFLELARREAIGMNGLLVLALLPPVAILVVSLAALAVGILRRRATARWTAVVLSVCACAAAFSRLLAELVPQVRAPDWAAMAQIPVWRMSVIQPALAIMIFIVVAGLLLSPAARRDFEDGSVTRGGRL</sequence>
<dbReference type="AlphaFoldDB" id="A0A5M3WZD7"/>
<organism evidence="2 3">
    <name type="scientific">Acrocarpospora macrocephala</name>
    <dbReference type="NCBI Taxonomy" id="150177"/>
    <lineage>
        <taxon>Bacteria</taxon>
        <taxon>Bacillati</taxon>
        <taxon>Actinomycetota</taxon>
        <taxon>Actinomycetes</taxon>
        <taxon>Streptosporangiales</taxon>
        <taxon>Streptosporangiaceae</taxon>
        <taxon>Acrocarpospora</taxon>
    </lineage>
</organism>
<feature type="transmembrane region" description="Helical" evidence="1">
    <location>
        <begin position="78"/>
        <end position="99"/>
    </location>
</feature>
<reference evidence="2 3" key="1">
    <citation type="submission" date="2019-10" db="EMBL/GenBank/DDBJ databases">
        <title>Whole genome shotgun sequence of Acrocarpospora macrocephala NBRC 16266.</title>
        <authorList>
            <person name="Ichikawa N."/>
            <person name="Kimura A."/>
            <person name="Kitahashi Y."/>
            <person name="Komaki H."/>
            <person name="Oguchi A."/>
        </authorList>
    </citation>
    <scope>NUCLEOTIDE SEQUENCE [LARGE SCALE GENOMIC DNA]</scope>
    <source>
        <strain evidence="2 3">NBRC 16266</strain>
    </source>
</reference>
<keyword evidence="3" id="KW-1185">Reference proteome</keyword>
<accession>A0A5M3WZD7</accession>
<evidence type="ECO:0000313" key="3">
    <source>
        <dbReference type="Proteomes" id="UP000331127"/>
    </source>
</evidence>
<proteinExistence type="predicted"/>
<protein>
    <submittedName>
        <fullName evidence="2">Uncharacterized protein</fullName>
    </submittedName>
</protein>
<dbReference type="Proteomes" id="UP000331127">
    <property type="component" value="Unassembled WGS sequence"/>
</dbReference>
<keyword evidence="1" id="KW-0472">Membrane</keyword>
<evidence type="ECO:0000256" key="1">
    <source>
        <dbReference type="SAM" id="Phobius"/>
    </source>
</evidence>
<feature type="transmembrane region" description="Helical" evidence="1">
    <location>
        <begin position="111"/>
        <end position="132"/>
    </location>
</feature>
<keyword evidence="1" id="KW-0812">Transmembrane</keyword>
<evidence type="ECO:0000313" key="2">
    <source>
        <dbReference type="EMBL" id="GES12691.1"/>
    </source>
</evidence>
<feature type="transmembrane region" description="Helical" evidence="1">
    <location>
        <begin position="183"/>
        <end position="205"/>
    </location>
</feature>
<comment type="caution">
    <text evidence="2">The sequence shown here is derived from an EMBL/GenBank/DDBJ whole genome shotgun (WGS) entry which is preliminary data.</text>
</comment>
<name>A0A5M3WZD7_9ACTN</name>